<dbReference type="EMBL" id="LT670818">
    <property type="protein sequence ID" value="SHH49496.1"/>
    <property type="molecule type" value="Genomic_DNA"/>
</dbReference>
<gene>
    <name evidence="3" type="ORF">SAMN05444169_7752</name>
</gene>
<dbReference type="InterPro" id="IPR012340">
    <property type="entry name" value="NA-bd_OB-fold"/>
</dbReference>
<dbReference type="Pfam" id="PF12172">
    <property type="entry name" value="zf-ChsH2"/>
    <property type="match status" value="1"/>
</dbReference>
<dbReference type="OrthoDB" id="7595207at2"/>
<dbReference type="PANTHER" id="PTHR34075">
    <property type="entry name" value="BLR3430 PROTEIN"/>
    <property type="match status" value="1"/>
</dbReference>
<dbReference type="SUPFAM" id="SSF50249">
    <property type="entry name" value="Nucleic acid-binding proteins"/>
    <property type="match status" value="1"/>
</dbReference>
<feature type="domain" description="ChsH2 rubredoxin-like zinc ribbon" evidence="2">
    <location>
        <begin position="20"/>
        <end position="54"/>
    </location>
</feature>
<protein>
    <recommendedName>
        <fullName evidence="5">DNA-binding protein</fullName>
    </recommendedName>
</protein>
<dbReference type="PANTHER" id="PTHR34075:SF5">
    <property type="entry name" value="BLR3430 PROTEIN"/>
    <property type="match status" value="1"/>
</dbReference>
<dbReference type="Proteomes" id="UP000190675">
    <property type="component" value="Chromosome I"/>
</dbReference>
<reference evidence="3 4" key="1">
    <citation type="submission" date="2016-11" db="EMBL/GenBank/DDBJ databases">
        <authorList>
            <person name="Jaros S."/>
            <person name="Januszkiewicz K."/>
            <person name="Wedrychowicz H."/>
        </authorList>
    </citation>
    <scope>NUCLEOTIDE SEQUENCE [LARGE SCALE GENOMIC DNA]</scope>
    <source>
        <strain evidence="3 4">GAS242</strain>
    </source>
</reference>
<proteinExistence type="predicted"/>
<evidence type="ECO:0000313" key="3">
    <source>
        <dbReference type="EMBL" id="SHH49496.1"/>
    </source>
</evidence>
<dbReference type="RefSeq" id="WP_079570938.1">
    <property type="nucleotide sequence ID" value="NZ_LT670818.1"/>
</dbReference>
<evidence type="ECO:0000313" key="4">
    <source>
        <dbReference type="Proteomes" id="UP000190675"/>
    </source>
</evidence>
<evidence type="ECO:0000259" key="1">
    <source>
        <dbReference type="Pfam" id="PF01796"/>
    </source>
</evidence>
<evidence type="ECO:0008006" key="5">
    <source>
        <dbReference type="Google" id="ProtNLM"/>
    </source>
</evidence>
<sequence>MDNPVKYPTPQGNPETKHFWEQAVEGKLLIKRCTACGEAHYFPRSICPFCFSDKTVWEESSGEGEIYTFSLMRKSASGPYAIGYVTLKEGPSLLTNFVDCDMKALKIGQKVKVVFKTTDGPPLPFFTPV</sequence>
<dbReference type="Gene3D" id="6.10.30.10">
    <property type="match status" value="1"/>
</dbReference>
<dbReference type="AlphaFoldDB" id="A0A1M5TFK7"/>
<dbReference type="Pfam" id="PF01796">
    <property type="entry name" value="OB_ChsH2_C"/>
    <property type="match status" value="1"/>
</dbReference>
<accession>A0A1M5TFK7</accession>
<organism evidence="3 4">
    <name type="scientific">Bradyrhizobium erythrophlei</name>
    <dbReference type="NCBI Taxonomy" id="1437360"/>
    <lineage>
        <taxon>Bacteria</taxon>
        <taxon>Pseudomonadati</taxon>
        <taxon>Pseudomonadota</taxon>
        <taxon>Alphaproteobacteria</taxon>
        <taxon>Hyphomicrobiales</taxon>
        <taxon>Nitrobacteraceae</taxon>
        <taxon>Bradyrhizobium</taxon>
    </lineage>
</organism>
<evidence type="ECO:0000259" key="2">
    <source>
        <dbReference type="Pfam" id="PF12172"/>
    </source>
</evidence>
<dbReference type="InterPro" id="IPR052513">
    <property type="entry name" value="Thioester_dehydratase-like"/>
</dbReference>
<feature type="domain" description="ChsH2 C-terminal OB-fold" evidence="1">
    <location>
        <begin position="57"/>
        <end position="116"/>
    </location>
</feature>
<dbReference type="InterPro" id="IPR002878">
    <property type="entry name" value="ChsH2_C"/>
</dbReference>
<dbReference type="InterPro" id="IPR022002">
    <property type="entry name" value="ChsH2_Znr"/>
</dbReference>
<name>A0A1M5TFK7_9BRAD</name>